<dbReference type="InterPro" id="IPR009695">
    <property type="entry name" value="Diacylglyc_glucosyltr_N"/>
</dbReference>
<feature type="domain" description="Diacylglycerol glucosyltransferase N-terminal" evidence="5">
    <location>
        <begin position="147"/>
        <end position="315"/>
    </location>
</feature>
<dbReference type="Pfam" id="PF06925">
    <property type="entry name" value="MGDG_synth"/>
    <property type="match status" value="1"/>
</dbReference>
<name>A0A7N0ZSZ3_KALFE</name>
<dbReference type="GO" id="GO:0016020">
    <property type="term" value="C:membrane"/>
    <property type="evidence" value="ECO:0007669"/>
    <property type="project" value="GOC"/>
</dbReference>
<evidence type="ECO:0000259" key="5">
    <source>
        <dbReference type="Pfam" id="PF06925"/>
    </source>
</evidence>
<dbReference type="PANTHER" id="PTHR43025:SF3">
    <property type="entry name" value="MONOGALACTOSYLDIACYLGLYCEROL SYNTHASE 1, CHLOROPLASTIC"/>
    <property type="match status" value="1"/>
</dbReference>
<evidence type="ECO:0000256" key="3">
    <source>
        <dbReference type="ARBA" id="ARBA00022679"/>
    </source>
</evidence>
<organism evidence="6 7">
    <name type="scientific">Kalanchoe fedtschenkoi</name>
    <name type="common">Lavender scallops</name>
    <name type="synonym">South American air plant</name>
    <dbReference type="NCBI Taxonomy" id="63787"/>
    <lineage>
        <taxon>Eukaryota</taxon>
        <taxon>Viridiplantae</taxon>
        <taxon>Streptophyta</taxon>
        <taxon>Embryophyta</taxon>
        <taxon>Tracheophyta</taxon>
        <taxon>Spermatophyta</taxon>
        <taxon>Magnoliopsida</taxon>
        <taxon>eudicotyledons</taxon>
        <taxon>Gunneridae</taxon>
        <taxon>Pentapetalae</taxon>
        <taxon>Saxifragales</taxon>
        <taxon>Crassulaceae</taxon>
        <taxon>Kalanchoe</taxon>
    </lineage>
</organism>
<evidence type="ECO:0000256" key="1">
    <source>
        <dbReference type="ARBA" id="ARBA00006962"/>
    </source>
</evidence>
<dbReference type="Gramene" id="Kaladp0029s0134.2.v1.1">
    <property type="protein sequence ID" value="Kaladp0029s0134.2.v1.1"/>
    <property type="gene ID" value="Kaladp0029s0134.v1.1"/>
</dbReference>
<evidence type="ECO:0000256" key="4">
    <source>
        <dbReference type="SAM" id="MobiDB-lite"/>
    </source>
</evidence>
<dbReference type="GO" id="GO:0009247">
    <property type="term" value="P:glycolipid biosynthetic process"/>
    <property type="evidence" value="ECO:0007669"/>
    <property type="project" value="InterPro"/>
</dbReference>
<dbReference type="EnsemblPlants" id="Kaladp0029s0134.2.v1.1">
    <property type="protein sequence ID" value="Kaladp0029s0134.2.v1.1"/>
    <property type="gene ID" value="Kaladp0029s0134.v1.1"/>
</dbReference>
<comment type="similarity">
    <text evidence="1">Belongs to the glycosyltransferase 28 family.</text>
</comment>
<dbReference type="InterPro" id="IPR050519">
    <property type="entry name" value="Glycosyltransf_28_UgtP"/>
</dbReference>
<reference evidence="6" key="1">
    <citation type="submission" date="2021-01" db="UniProtKB">
        <authorList>
            <consortium name="EnsemblPlants"/>
        </authorList>
    </citation>
    <scope>IDENTIFICATION</scope>
</reference>
<proteinExistence type="inferred from homology"/>
<dbReference type="PANTHER" id="PTHR43025">
    <property type="entry name" value="MONOGALACTOSYLDIACYLGLYCEROL SYNTHASE"/>
    <property type="match status" value="1"/>
</dbReference>
<dbReference type="SUPFAM" id="SSF53756">
    <property type="entry name" value="UDP-Glycosyltransferase/glycogen phosphorylase"/>
    <property type="match status" value="1"/>
</dbReference>
<evidence type="ECO:0000256" key="2">
    <source>
        <dbReference type="ARBA" id="ARBA00022676"/>
    </source>
</evidence>
<protein>
    <recommendedName>
        <fullName evidence="5">Diacylglycerol glucosyltransferase N-terminal domain-containing protein</fullName>
    </recommendedName>
</protein>
<dbReference type="Gene3D" id="3.40.50.2000">
    <property type="entry name" value="Glycogen Phosphorylase B"/>
    <property type="match status" value="1"/>
</dbReference>
<evidence type="ECO:0000313" key="6">
    <source>
        <dbReference type="EnsemblPlants" id="Kaladp0029s0134.2.v1.1"/>
    </source>
</evidence>
<dbReference type="Proteomes" id="UP000594263">
    <property type="component" value="Unplaced"/>
</dbReference>
<accession>A0A7N0ZSZ3</accession>
<dbReference type="GO" id="GO:0016758">
    <property type="term" value="F:hexosyltransferase activity"/>
    <property type="evidence" value="ECO:0007669"/>
    <property type="project" value="InterPro"/>
</dbReference>
<sequence>MAASALSKDKPFNLAPQSLLSPLKQKLRVLNPDGCSSLSSNHVCLDSLISLKRCRNGAVRLNLGGGACQSSYLGRAWREFNKAVSFHCERIPIGFASVQPGLTSSDSERSGDDTLGDPEGESSALNGTQVKKPKNVLILMSDTGGGHRASAEAIRSAFNEEFGDQYQVFITDLWTEHTPWPFNQLPRSYNFLVKHGALWRMTYYGTAPRVIHQSNFAATSTFIAREVAKGLMKYRPDVIISVHPLMQHVPLRILRAKGLLNKIVFTTVVTDLSTCHPTWFHKLVTRCYCPSEEVAKRATKAGLQPSQIKVFGLPVRPSFVKPVRPKEELRKELGMDVNLPAVLLMGGGEGMGPIEATARALENALYDEDHEKPIGQVLIICGRNKKLASRLSSISWKVPVQVISVRKSTVAVFRRLHASELLDFHG</sequence>
<feature type="region of interest" description="Disordered" evidence="4">
    <location>
        <begin position="99"/>
        <end position="127"/>
    </location>
</feature>
<keyword evidence="3" id="KW-0808">Transferase</keyword>
<dbReference type="AlphaFoldDB" id="A0A7N0ZSZ3"/>
<keyword evidence="7" id="KW-1185">Reference proteome</keyword>
<keyword evidence="2" id="KW-0328">Glycosyltransferase</keyword>
<evidence type="ECO:0000313" key="7">
    <source>
        <dbReference type="Proteomes" id="UP000594263"/>
    </source>
</evidence>